<dbReference type="AlphaFoldDB" id="A0A3M7PFE7"/>
<protein>
    <submittedName>
        <fullName evidence="1">Uncharacterized protein</fullName>
    </submittedName>
</protein>
<name>A0A3M7PFE7_BRAPC</name>
<organism evidence="1 2">
    <name type="scientific">Brachionus plicatilis</name>
    <name type="common">Marine rotifer</name>
    <name type="synonym">Brachionus muelleri</name>
    <dbReference type="NCBI Taxonomy" id="10195"/>
    <lineage>
        <taxon>Eukaryota</taxon>
        <taxon>Metazoa</taxon>
        <taxon>Spiralia</taxon>
        <taxon>Gnathifera</taxon>
        <taxon>Rotifera</taxon>
        <taxon>Eurotatoria</taxon>
        <taxon>Monogononta</taxon>
        <taxon>Pseudotrocha</taxon>
        <taxon>Ploima</taxon>
        <taxon>Brachionidae</taxon>
        <taxon>Brachionus</taxon>
    </lineage>
</organism>
<proteinExistence type="predicted"/>
<reference evidence="1 2" key="1">
    <citation type="journal article" date="2018" name="Sci. Rep.">
        <title>Genomic signatures of local adaptation to the degree of environmental predictability in rotifers.</title>
        <authorList>
            <person name="Franch-Gras L."/>
            <person name="Hahn C."/>
            <person name="Garcia-Roger E.M."/>
            <person name="Carmona M.J."/>
            <person name="Serra M."/>
            <person name="Gomez A."/>
        </authorList>
    </citation>
    <scope>NUCLEOTIDE SEQUENCE [LARGE SCALE GENOMIC DNA]</scope>
    <source>
        <strain evidence="1">HYR1</strain>
    </source>
</reference>
<keyword evidence="2" id="KW-1185">Reference proteome</keyword>
<comment type="caution">
    <text evidence="1">The sequence shown here is derived from an EMBL/GenBank/DDBJ whole genome shotgun (WGS) entry which is preliminary data.</text>
</comment>
<evidence type="ECO:0000313" key="2">
    <source>
        <dbReference type="Proteomes" id="UP000276133"/>
    </source>
</evidence>
<evidence type="ECO:0000313" key="1">
    <source>
        <dbReference type="EMBL" id="RMZ97460.1"/>
    </source>
</evidence>
<dbReference type="Proteomes" id="UP000276133">
    <property type="component" value="Unassembled WGS sequence"/>
</dbReference>
<accession>A0A3M7PFE7</accession>
<dbReference type="EMBL" id="REGN01011405">
    <property type="protein sequence ID" value="RMZ97460.1"/>
    <property type="molecule type" value="Genomic_DNA"/>
</dbReference>
<sequence length="160" mass="19713">MATMIDQLFWFRINQIQIQFQLRRTSIIQYKRQREHIEEKKSKMSIDTMYCKYLPKLYGAFKHFKIHYRKFFFLTMKNVWIVYSNACPRIRLSFEMNAKPIFEFKILSVFIPKCFFLNLLSFVFQLKLIIDFNRMKFFVQAQMNANKHIIIENTKVYLFI</sequence>
<gene>
    <name evidence="1" type="ORF">BpHYR1_021072</name>
</gene>